<comment type="caution">
    <text evidence="2">The sequence shown here is derived from an EMBL/GenBank/DDBJ whole genome shotgun (WGS) entry which is preliminary data.</text>
</comment>
<dbReference type="EMBL" id="JAGQFT010000046">
    <property type="protein sequence ID" value="MBR0562348.1"/>
    <property type="molecule type" value="Genomic_DNA"/>
</dbReference>
<reference evidence="2" key="2">
    <citation type="submission" date="2021-04" db="EMBL/GenBank/DDBJ databases">
        <authorList>
            <person name="Karlyshev A.V."/>
        </authorList>
    </citation>
    <scope>NUCLEOTIDE SEQUENCE</scope>
    <source>
        <strain evidence="2">LMG 29479</strain>
    </source>
</reference>
<dbReference type="SUPFAM" id="SSF56349">
    <property type="entry name" value="DNA breaking-rejoining enzymes"/>
    <property type="match status" value="1"/>
</dbReference>
<name>A0A8J7VUU9_9GAMM</name>
<dbReference type="Proteomes" id="UP000675747">
    <property type="component" value="Unassembled WGS sequence"/>
</dbReference>
<evidence type="ECO:0000313" key="4">
    <source>
        <dbReference type="Proteomes" id="UP000675747"/>
    </source>
</evidence>
<protein>
    <submittedName>
        <fullName evidence="2">Uncharacterized protein</fullName>
    </submittedName>
</protein>
<evidence type="ECO:0000313" key="2">
    <source>
        <dbReference type="EMBL" id="MBR0562348.1"/>
    </source>
</evidence>
<dbReference type="RefSeq" id="WP_211926293.1">
    <property type="nucleotide sequence ID" value="NZ_JAGQFT020000003.1"/>
</dbReference>
<dbReference type="GO" id="GO:0003677">
    <property type="term" value="F:DNA binding"/>
    <property type="evidence" value="ECO:0007669"/>
    <property type="project" value="InterPro"/>
</dbReference>
<dbReference type="InterPro" id="IPR011010">
    <property type="entry name" value="DNA_brk_join_enz"/>
</dbReference>
<feature type="region of interest" description="Disordered" evidence="1">
    <location>
        <begin position="1"/>
        <end position="27"/>
    </location>
</feature>
<keyword evidence="4" id="KW-1185">Reference proteome</keyword>
<accession>A0A8J7VUU9</accession>
<dbReference type="AlphaFoldDB" id="A0A8J7VUU9"/>
<feature type="compositionally biased region" description="Basic and acidic residues" evidence="1">
    <location>
        <begin position="14"/>
        <end position="24"/>
    </location>
</feature>
<evidence type="ECO:0000256" key="1">
    <source>
        <dbReference type="SAM" id="MobiDB-lite"/>
    </source>
</evidence>
<proteinExistence type="predicted"/>
<evidence type="ECO:0000313" key="3">
    <source>
        <dbReference type="EMBL" id="MBS7456767.1"/>
    </source>
</evidence>
<organism evidence="2">
    <name type="scientific">Coralloluteibacterium stylophorae</name>
    <dbReference type="NCBI Taxonomy" id="1776034"/>
    <lineage>
        <taxon>Bacteria</taxon>
        <taxon>Pseudomonadati</taxon>
        <taxon>Pseudomonadota</taxon>
        <taxon>Gammaproteobacteria</taxon>
        <taxon>Lysobacterales</taxon>
        <taxon>Lysobacteraceae</taxon>
        <taxon>Coralloluteibacterium</taxon>
    </lineage>
</organism>
<reference evidence="3 4" key="1">
    <citation type="journal article" date="2021" name="Microbiol. Resour. Announc.">
        <title>Draft Genome Sequence of Coralloluteibacterium stylophorae LMG 29479T.</title>
        <authorList>
            <person name="Karlyshev A.V."/>
            <person name="Kudryashova E.B."/>
            <person name="Ariskina E.V."/>
            <person name="Conroy A.P."/>
            <person name="Abidueva E.Y."/>
        </authorList>
    </citation>
    <scope>NUCLEOTIDE SEQUENCE [LARGE SCALE GENOMIC DNA]</scope>
    <source>
        <strain evidence="3 4">LMG 29479</strain>
    </source>
</reference>
<sequence length="157" mass="17296">MEAATLTGANATADRIDSNRRKGSADNVTEWTQELRQTRDALVVMRAATMQRHARPVPLQPAARAIVVGQDGNPLPKSSLDTAFRRFMRLAMQEGVIAADERFSLHGIKHPAITDSADKRAGGHWTEAMRQRYDHELQVYDAPKGLEISGEFSGKGT</sequence>
<gene>
    <name evidence="3" type="ORF">KB893_006425</name>
    <name evidence="2" type="ORF">KB893_07455</name>
</gene>
<dbReference type="EMBL" id="JAGQFT020000003">
    <property type="protein sequence ID" value="MBS7456767.1"/>
    <property type="molecule type" value="Genomic_DNA"/>
</dbReference>